<dbReference type="Proteomes" id="UP000193570">
    <property type="component" value="Unassembled WGS sequence"/>
</dbReference>
<dbReference type="InterPro" id="IPR036691">
    <property type="entry name" value="Endo/exonu/phosph_ase_sf"/>
</dbReference>
<reference evidence="2 3" key="1">
    <citation type="submission" date="2017-03" db="EMBL/GenBank/DDBJ databases">
        <authorList>
            <person name="Afonso C.L."/>
            <person name="Miller P.J."/>
            <person name="Scott M.A."/>
            <person name="Spackman E."/>
            <person name="Goraichik I."/>
            <person name="Dimitrov K.M."/>
            <person name="Suarez D.L."/>
            <person name="Swayne D.E."/>
        </authorList>
    </citation>
    <scope>NUCLEOTIDE SEQUENCE [LARGE SCALE GENOMIC DNA]</scope>
    <source>
        <strain evidence="2 3">CECT 8625</strain>
    </source>
</reference>
<dbReference type="GO" id="GO:0004527">
    <property type="term" value="F:exonuclease activity"/>
    <property type="evidence" value="ECO:0007669"/>
    <property type="project" value="UniProtKB-KW"/>
</dbReference>
<dbReference type="AlphaFoldDB" id="A0A1X6ZBA5"/>
<protein>
    <submittedName>
        <fullName evidence="2">Endonuclease/Exonuclease/phosphatase family protein</fullName>
    </submittedName>
</protein>
<proteinExistence type="predicted"/>
<name>A0A1X6ZBA5_9RHOB</name>
<dbReference type="RefSeq" id="WP_200813308.1">
    <property type="nucleotide sequence ID" value="NZ_FWFK01000004.1"/>
</dbReference>
<evidence type="ECO:0000259" key="1">
    <source>
        <dbReference type="Pfam" id="PF03372"/>
    </source>
</evidence>
<dbReference type="GO" id="GO:0004519">
    <property type="term" value="F:endonuclease activity"/>
    <property type="evidence" value="ECO:0007669"/>
    <property type="project" value="UniProtKB-KW"/>
</dbReference>
<feature type="domain" description="Endonuclease/exonuclease/phosphatase" evidence="1">
    <location>
        <begin position="6"/>
        <end position="215"/>
    </location>
</feature>
<gene>
    <name evidence="2" type="ORF">ROJ8625_02226</name>
</gene>
<sequence length="232" mass="25434">MPLRIASYNIRKSIGLDRRRSPERILSVINGIGADIVLLQEADRRLGARRAALPRSLIERESDYAVADLARNDVSLGWHGNAVLVRRGISVEGVAHLDLPGLEPRGAVMVTVAGLSVVGTHLGLLRRWRQLQMQAIVDHLGARIATSVIGGDFNEWSRRAGFEPWIDDLHLVTPGPSYHSARPVGRLDRFAFGRQVRAGDRGVIRHGAALRASDHLPVWTEATLRPAADAPD</sequence>
<dbReference type="EMBL" id="FWFK01000004">
    <property type="protein sequence ID" value="SLN46149.1"/>
    <property type="molecule type" value="Genomic_DNA"/>
</dbReference>
<evidence type="ECO:0000313" key="3">
    <source>
        <dbReference type="Proteomes" id="UP000193570"/>
    </source>
</evidence>
<organism evidence="2 3">
    <name type="scientific">Roseivivax jejudonensis</name>
    <dbReference type="NCBI Taxonomy" id="1529041"/>
    <lineage>
        <taxon>Bacteria</taxon>
        <taxon>Pseudomonadati</taxon>
        <taxon>Pseudomonadota</taxon>
        <taxon>Alphaproteobacteria</taxon>
        <taxon>Rhodobacterales</taxon>
        <taxon>Roseobacteraceae</taxon>
        <taxon>Roseivivax</taxon>
    </lineage>
</organism>
<dbReference type="Gene3D" id="3.60.10.10">
    <property type="entry name" value="Endonuclease/exonuclease/phosphatase"/>
    <property type="match status" value="1"/>
</dbReference>
<dbReference type="InterPro" id="IPR005135">
    <property type="entry name" value="Endo/exonuclease/phosphatase"/>
</dbReference>
<accession>A0A1X6ZBA5</accession>
<keyword evidence="3" id="KW-1185">Reference proteome</keyword>
<dbReference type="Pfam" id="PF03372">
    <property type="entry name" value="Exo_endo_phos"/>
    <property type="match status" value="1"/>
</dbReference>
<keyword evidence="2" id="KW-0255">Endonuclease</keyword>
<keyword evidence="2" id="KW-0269">Exonuclease</keyword>
<evidence type="ECO:0000313" key="2">
    <source>
        <dbReference type="EMBL" id="SLN46149.1"/>
    </source>
</evidence>
<keyword evidence="2" id="KW-0378">Hydrolase</keyword>
<keyword evidence="2" id="KW-0540">Nuclease</keyword>
<dbReference type="SUPFAM" id="SSF56219">
    <property type="entry name" value="DNase I-like"/>
    <property type="match status" value="1"/>
</dbReference>